<dbReference type="EMBL" id="CM017614">
    <property type="protein sequence ID" value="TYI25620.1"/>
    <property type="molecule type" value="Genomic_DNA"/>
</dbReference>
<dbReference type="PANTHER" id="PTHR33168">
    <property type="entry name" value="STRESS INDUCED PROTEIN-RELATED"/>
    <property type="match status" value="1"/>
</dbReference>
<keyword evidence="2" id="KW-1185">Reference proteome</keyword>
<protein>
    <submittedName>
        <fullName evidence="1">Uncharacterized protein</fullName>
    </submittedName>
</protein>
<sequence length="170" mass="19755">MNVKNCILKTKLSKQNKKKKCFPLSKTRMYNDSYKFSFSSPRERIKEKMKSSISCFGWTPYIEISVAMGQIEEEVKKSRTPRTPHIKEKCKSFISRIGKGGRKQYNSSDFSYDPLSYALNFEDETHLADKLQNNIMNFTSRLPPTPDRAPVIKSFQPTPVSIRRELFAHC</sequence>
<reference evidence="1 2" key="1">
    <citation type="submission" date="2019-07" db="EMBL/GenBank/DDBJ databases">
        <title>WGS assembly of Gossypium tomentosum.</title>
        <authorList>
            <person name="Chen Z.J."/>
            <person name="Sreedasyam A."/>
            <person name="Ando A."/>
            <person name="Song Q."/>
            <person name="De L."/>
            <person name="Hulse-Kemp A."/>
            <person name="Ding M."/>
            <person name="Ye W."/>
            <person name="Kirkbride R."/>
            <person name="Jenkins J."/>
            <person name="Plott C."/>
            <person name="Lovell J."/>
            <person name="Lin Y.-M."/>
            <person name="Vaughn R."/>
            <person name="Liu B."/>
            <person name="Li W."/>
            <person name="Simpson S."/>
            <person name="Scheffler B."/>
            <person name="Saski C."/>
            <person name="Grover C."/>
            <person name="Hu G."/>
            <person name="Conover J."/>
            <person name="Carlson J."/>
            <person name="Shu S."/>
            <person name="Boston L."/>
            <person name="Williams M."/>
            <person name="Peterson D."/>
            <person name="Mcgee K."/>
            <person name="Jones D."/>
            <person name="Wendel J."/>
            <person name="Stelly D."/>
            <person name="Grimwood J."/>
            <person name="Schmutz J."/>
        </authorList>
    </citation>
    <scope>NUCLEOTIDE SEQUENCE [LARGE SCALE GENOMIC DNA]</scope>
    <source>
        <strain evidence="1">7179.01</strain>
    </source>
</reference>
<name>A0A5D2QDZ2_GOSTO</name>
<accession>A0A5D2QDZ2</accession>
<evidence type="ECO:0000313" key="1">
    <source>
        <dbReference type="EMBL" id="TYI25620.1"/>
    </source>
</evidence>
<dbReference type="AlphaFoldDB" id="A0A5D2QDZ2"/>
<dbReference type="Proteomes" id="UP000322667">
    <property type="component" value="Chromosome A05"/>
</dbReference>
<organism evidence="1 2">
    <name type="scientific">Gossypium tomentosum</name>
    <name type="common">Hawaiian cotton</name>
    <name type="synonym">Gossypium sandvicense</name>
    <dbReference type="NCBI Taxonomy" id="34277"/>
    <lineage>
        <taxon>Eukaryota</taxon>
        <taxon>Viridiplantae</taxon>
        <taxon>Streptophyta</taxon>
        <taxon>Embryophyta</taxon>
        <taxon>Tracheophyta</taxon>
        <taxon>Spermatophyta</taxon>
        <taxon>Magnoliopsida</taxon>
        <taxon>eudicotyledons</taxon>
        <taxon>Gunneridae</taxon>
        <taxon>Pentapetalae</taxon>
        <taxon>rosids</taxon>
        <taxon>malvids</taxon>
        <taxon>Malvales</taxon>
        <taxon>Malvaceae</taxon>
        <taxon>Malvoideae</taxon>
        <taxon>Gossypium</taxon>
    </lineage>
</organism>
<gene>
    <name evidence="1" type="ORF">ES332_A05G062100v1</name>
</gene>
<proteinExistence type="predicted"/>
<evidence type="ECO:0000313" key="2">
    <source>
        <dbReference type="Proteomes" id="UP000322667"/>
    </source>
</evidence>